<feature type="transmembrane region" description="Helical" evidence="13">
    <location>
        <begin position="978"/>
        <end position="1001"/>
    </location>
</feature>
<keyword evidence="16" id="KW-1185">Reference proteome</keyword>
<keyword evidence="3 11" id="KW-0894">Sodium channel</keyword>
<dbReference type="InterPro" id="IPR001873">
    <property type="entry name" value="ENaC"/>
</dbReference>
<dbReference type="GO" id="GO:0005886">
    <property type="term" value="C:plasma membrane"/>
    <property type="evidence" value="ECO:0007669"/>
    <property type="project" value="TreeGrafter"/>
</dbReference>
<gene>
    <name evidence="15" type="ORF">BOX15_Mlig028168g1</name>
</gene>
<keyword evidence="6" id="KW-0915">Sodium</keyword>
<reference evidence="15 16" key="1">
    <citation type="submission" date="2017-06" db="EMBL/GenBank/DDBJ databases">
        <title>A platform for efficient transgenesis in Macrostomum lignano, a flatworm model organism for stem cell research.</title>
        <authorList>
            <person name="Berezikov E."/>
        </authorList>
    </citation>
    <scope>NUCLEOTIDE SEQUENCE [LARGE SCALE GENOMIC DNA]</scope>
    <source>
        <strain evidence="15">DV1</strain>
        <tissue evidence="15">Whole organism</tissue>
    </source>
</reference>
<evidence type="ECO:0000313" key="15">
    <source>
        <dbReference type="EMBL" id="PAA59863.1"/>
    </source>
</evidence>
<dbReference type="STRING" id="282301.A0A267EE85"/>
<keyword evidence="7 11" id="KW-0406">Ion transport</keyword>
<keyword evidence="4 11" id="KW-0812">Transmembrane</keyword>
<dbReference type="Gene3D" id="1.10.287.770">
    <property type="entry name" value="YojJ-like"/>
    <property type="match status" value="1"/>
</dbReference>
<evidence type="ECO:0000256" key="10">
    <source>
        <dbReference type="ARBA" id="ARBA00023303"/>
    </source>
</evidence>
<dbReference type="Proteomes" id="UP000215902">
    <property type="component" value="Unassembled WGS sequence"/>
</dbReference>
<evidence type="ECO:0000256" key="5">
    <source>
        <dbReference type="ARBA" id="ARBA00022989"/>
    </source>
</evidence>
<evidence type="ECO:0000256" key="11">
    <source>
        <dbReference type="RuleBase" id="RU000679"/>
    </source>
</evidence>
<keyword evidence="10 11" id="KW-0407">Ion channel</keyword>
<keyword evidence="9 11" id="KW-0739">Sodium transport</keyword>
<keyword evidence="8 13" id="KW-0472">Membrane</keyword>
<accession>A0A267EE85</accession>
<comment type="subcellular location">
    <subcellularLocation>
        <location evidence="1">Membrane</location>
        <topology evidence="1">Multi-pass membrane protein</topology>
    </subcellularLocation>
</comment>
<evidence type="ECO:0000256" key="9">
    <source>
        <dbReference type="ARBA" id="ARBA00023201"/>
    </source>
</evidence>
<feature type="domain" description="WSC" evidence="14">
    <location>
        <begin position="266"/>
        <end position="361"/>
    </location>
</feature>
<dbReference type="PROSITE" id="PS51212">
    <property type="entry name" value="WSC"/>
    <property type="match status" value="1"/>
</dbReference>
<name>A0A267EE85_9PLAT</name>
<dbReference type="Gene3D" id="2.60.470.10">
    <property type="entry name" value="Acid-sensing ion channels like domains"/>
    <property type="match status" value="1"/>
</dbReference>
<evidence type="ECO:0000256" key="8">
    <source>
        <dbReference type="ARBA" id="ARBA00023136"/>
    </source>
</evidence>
<dbReference type="EMBL" id="NIVC01002218">
    <property type="protein sequence ID" value="PAA59863.1"/>
    <property type="molecule type" value="Genomic_DNA"/>
</dbReference>
<evidence type="ECO:0000256" key="6">
    <source>
        <dbReference type="ARBA" id="ARBA00023053"/>
    </source>
</evidence>
<feature type="region of interest" description="Disordered" evidence="12">
    <location>
        <begin position="1018"/>
        <end position="1052"/>
    </location>
</feature>
<evidence type="ECO:0000256" key="4">
    <source>
        <dbReference type="ARBA" id="ARBA00022692"/>
    </source>
</evidence>
<evidence type="ECO:0000256" key="2">
    <source>
        <dbReference type="ARBA" id="ARBA00022448"/>
    </source>
</evidence>
<organism evidence="15 16">
    <name type="scientific">Macrostomum lignano</name>
    <dbReference type="NCBI Taxonomy" id="282301"/>
    <lineage>
        <taxon>Eukaryota</taxon>
        <taxon>Metazoa</taxon>
        <taxon>Spiralia</taxon>
        <taxon>Lophotrochozoa</taxon>
        <taxon>Platyhelminthes</taxon>
        <taxon>Rhabditophora</taxon>
        <taxon>Macrostomorpha</taxon>
        <taxon>Macrostomida</taxon>
        <taxon>Macrostomidae</taxon>
        <taxon>Macrostomum</taxon>
    </lineage>
</organism>
<sequence>MATKEEDDESLMRQFCGYTTAHGLGRFGAQTGAIGRGLWICFLLGTYGGFTFHMYSLGQQFAAVPLRTSLSTSLPFEFPDVYFCPTDLVTMSRASPQVNIKELTRALTCDTDCKKQLKFDIHWSPESGTTSAAQYGPAAQGLLHVISAVESNISQSLHYGKNTPVSTCRTTLGGEEYIGNLSIVHLFGTAQVREPVSDMNNLPKIAPYLSTANCIGWNSAARELQAAGVPLAAQILAIGYSEDDSRCRQPRGLPLKSFQDNSTHQMHLYVGCLDKNASAADFPHLCLQDPYGWMNHERCAECCYVANYTYMALHGDQCLCGEEVSNVTALSLSDFACNRKCRGNIAEACGGDAAAIVYQVRSSGSNPLFIPFRASIDSFNEGPYCFYRGNSGQLSATYCNVPFCPISPGFDCLALNSEDQVSSGEYLRYTGYKSLTNTKDSCIDWTAMRQALLNGSRTFRFDAEPSILTVNILDVYIETPDFELYTNGRKANNFCRAARVLLDAAVTEQKTGRHYFIRTTIVDTAKPVCPISITNDEILLSSCSIDACSRKTKSIPGLVRDRIGSALLASRFSSSMGIGFTGCTFGEHLCTIDDFTTVFHPEFGVCHRFNQEKWVQQSKDVKATDSTLTVSYFTDATDSLGQQLPGIDRMSRVVFPGVENPNDDSFSAMQVVVVPVGQFPWRDKALTASPGQHLELRMRYDKVNRFSKPPDQACNQSKNDVTYRLPSWQSSWRYTPQALQSVNITELKNTADWAKKTQILESILMSLNASISEMNQTIHFSRATRRDCVNTYAVHKFIQHCGCLPSFLPIPVEFFPTYNYCFDDKTDLLSIESTEACYMRLMASISRYEMEARQLCLDMCERRSYAIRPVTYPWPGLTIDSATDFLHNSLGDWSYPYNFLFSKGVANLFYMDIRTKEVQARRSNLSANEMLEFTNELQNVERSLAKISIQALSDFGQEMTEEPSYTTKNLMANLGGALGLWSGISVLTVCELIELLVYAILTARQRIAAKKRISQEAAHRAEVAAGNPEPSRSPVDGEEFEISQLKNENESG</sequence>
<dbReference type="InterPro" id="IPR002889">
    <property type="entry name" value="WSC_carb-bd"/>
</dbReference>
<keyword evidence="2 11" id="KW-0813">Transport</keyword>
<evidence type="ECO:0000313" key="16">
    <source>
        <dbReference type="Proteomes" id="UP000215902"/>
    </source>
</evidence>
<evidence type="ECO:0000256" key="12">
    <source>
        <dbReference type="SAM" id="MobiDB-lite"/>
    </source>
</evidence>
<keyword evidence="5 13" id="KW-1133">Transmembrane helix</keyword>
<dbReference type="GO" id="GO:0015280">
    <property type="term" value="F:ligand-gated sodium channel activity"/>
    <property type="evidence" value="ECO:0007669"/>
    <property type="project" value="TreeGrafter"/>
</dbReference>
<evidence type="ECO:0000256" key="1">
    <source>
        <dbReference type="ARBA" id="ARBA00004141"/>
    </source>
</evidence>
<protein>
    <recommendedName>
        <fullName evidence="14">WSC domain-containing protein</fullName>
    </recommendedName>
</protein>
<dbReference type="Pfam" id="PF01822">
    <property type="entry name" value="WSC"/>
    <property type="match status" value="1"/>
</dbReference>
<comment type="similarity">
    <text evidence="11">Belongs to the amiloride-sensitive sodium channel (TC 1.A.6) family.</text>
</comment>
<evidence type="ECO:0000256" key="7">
    <source>
        <dbReference type="ARBA" id="ARBA00023065"/>
    </source>
</evidence>
<dbReference type="PANTHER" id="PTHR11690">
    <property type="entry name" value="AMILORIDE-SENSITIVE SODIUM CHANNEL-RELATED"/>
    <property type="match status" value="1"/>
</dbReference>
<dbReference type="OrthoDB" id="10068240at2759"/>
<evidence type="ECO:0000259" key="14">
    <source>
        <dbReference type="PROSITE" id="PS51212"/>
    </source>
</evidence>
<dbReference type="SMART" id="SM00321">
    <property type="entry name" value="WSC"/>
    <property type="match status" value="1"/>
</dbReference>
<evidence type="ECO:0000256" key="3">
    <source>
        <dbReference type="ARBA" id="ARBA00022461"/>
    </source>
</evidence>
<dbReference type="Pfam" id="PF00858">
    <property type="entry name" value="ASC"/>
    <property type="match status" value="3"/>
</dbReference>
<comment type="caution">
    <text evidence="15">The sequence shown here is derived from an EMBL/GenBank/DDBJ whole genome shotgun (WGS) entry which is preliminary data.</text>
</comment>
<evidence type="ECO:0000256" key="13">
    <source>
        <dbReference type="SAM" id="Phobius"/>
    </source>
</evidence>
<proteinExistence type="inferred from homology"/>
<dbReference type="AlphaFoldDB" id="A0A267EE85"/>